<dbReference type="GO" id="GO:0071949">
    <property type="term" value="F:FAD binding"/>
    <property type="evidence" value="ECO:0007669"/>
    <property type="project" value="TreeGrafter"/>
</dbReference>
<evidence type="ECO:0000256" key="4">
    <source>
        <dbReference type="ARBA" id="ARBA00022605"/>
    </source>
</evidence>
<evidence type="ECO:0000256" key="3">
    <source>
        <dbReference type="ARBA" id="ARBA00006743"/>
    </source>
</evidence>
<evidence type="ECO:0000256" key="8">
    <source>
        <dbReference type="ARBA" id="ARBA00023027"/>
    </source>
</evidence>
<sequence>MTQSLLNRLNDIETLLNSVKSELQNQTKPNNTNNKVPFSFEFFPTKTDEAQDKLLTTFDTLNALNPQYFSVTYGAGGSTRERTLGIVEALSKQSDTPIAPHMSCIGDTKAEIGELLDFYKSLGVTRVVALRGDLPSGQVGYGELPYALDLVKFIRQHSGEHFTIKVAAYPEMHPQARNFDADIDNLVAKYHAGANEAITQFFYNADSYLFLRDKLAKKGVHQDQFPIIAGIMPITNASNIIRFADGCGADIPRYIRKQLADFGDDRKAIRQFGFEVVHTLCQRLIREGVPALHFYSMNSTEPNKELVKALGLTS</sequence>
<dbReference type="STRING" id="34061.B0189_05345"/>
<dbReference type="SUPFAM" id="SSF51730">
    <property type="entry name" value="FAD-linked oxidoreductase"/>
    <property type="match status" value="1"/>
</dbReference>
<gene>
    <name evidence="13" type="ORF">SAMN02745664_10731</name>
</gene>
<dbReference type="InterPro" id="IPR003171">
    <property type="entry name" value="Mehydrof_redctse-like"/>
</dbReference>
<dbReference type="AlphaFoldDB" id="A0A1N7ESF0"/>
<evidence type="ECO:0000256" key="12">
    <source>
        <dbReference type="RuleBase" id="RU003862"/>
    </source>
</evidence>
<reference evidence="14" key="1">
    <citation type="submission" date="2017-01" db="EMBL/GenBank/DDBJ databases">
        <authorList>
            <person name="Varghese N."/>
            <person name="Submissions S."/>
        </authorList>
    </citation>
    <scope>NUCLEOTIDE SEQUENCE [LARGE SCALE GENOMIC DNA]</scope>
    <source>
        <strain evidence="14">DSM 21768</strain>
    </source>
</reference>
<dbReference type="GO" id="GO:0005829">
    <property type="term" value="C:cytosol"/>
    <property type="evidence" value="ECO:0007669"/>
    <property type="project" value="InterPro"/>
</dbReference>
<keyword evidence="8" id="KW-0520">NAD</keyword>
<keyword evidence="9" id="KW-0486">Methionine biosynthesis</keyword>
<comment type="similarity">
    <text evidence="3 12">Belongs to the methylenetetrahydrofolate reductase family.</text>
</comment>
<evidence type="ECO:0000256" key="7">
    <source>
        <dbReference type="ARBA" id="ARBA00023002"/>
    </source>
</evidence>
<dbReference type="NCBIfam" id="TIGR00676">
    <property type="entry name" value="fadh2"/>
    <property type="match status" value="1"/>
</dbReference>
<dbReference type="InterPro" id="IPR004620">
    <property type="entry name" value="MTHF_reductase_bac"/>
</dbReference>
<evidence type="ECO:0000256" key="5">
    <source>
        <dbReference type="ARBA" id="ARBA00022630"/>
    </source>
</evidence>
<evidence type="ECO:0000256" key="10">
    <source>
        <dbReference type="ARBA" id="ARBA00034478"/>
    </source>
</evidence>
<dbReference type="EC" id="1.5.1.54" evidence="12"/>
<dbReference type="GO" id="GO:0035999">
    <property type="term" value="P:tetrahydrofolate interconversion"/>
    <property type="evidence" value="ECO:0007669"/>
    <property type="project" value="UniProtKB-UniPathway"/>
</dbReference>
<comment type="catalytic activity">
    <reaction evidence="11">
        <text>(6S)-5-methyl-5,6,7,8-tetrahydrofolate + NAD(+) = (6R)-5,10-methylene-5,6,7,8-tetrahydrofolate + NADH + H(+)</text>
        <dbReference type="Rhea" id="RHEA:19821"/>
        <dbReference type="ChEBI" id="CHEBI:15378"/>
        <dbReference type="ChEBI" id="CHEBI:15636"/>
        <dbReference type="ChEBI" id="CHEBI:18608"/>
        <dbReference type="ChEBI" id="CHEBI:57540"/>
        <dbReference type="ChEBI" id="CHEBI:57945"/>
        <dbReference type="EC" id="1.5.1.54"/>
    </reaction>
    <physiologicalReaction direction="right-to-left" evidence="11">
        <dbReference type="Rhea" id="RHEA:19823"/>
    </physiologicalReaction>
</comment>
<dbReference type="PANTHER" id="PTHR45754:SF3">
    <property type="entry name" value="METHYLENETETRAHYDROFOLATE REDUCTASE (NADPH)"/>
    <property type="match status" value="1"/>
</dbReference>
<comment type="cofactor">
    <cofactor evidence="1 12">
        <name>FAD</name>
        <dbReference type="ChEBI" id="CHEBI:57692"/>
    </cofactor>
</comment>
<dbReference type="PANTHER" id="PTHR45754">
    <property type="entry name" value="METHYLENETETRAHYDROFOLATE REDUCTASE"/>
    <property type="match status" value="1"/>
</dbReference>
<keyword evidence="14" id="KW-1185">Reference proteome</keyword>
<dbReference type="Pfam" id="PF02219">
    <property type="entry name" value="MTHFR"/>
    <property type="match status" value="1"/>
</dbReference>
<evidence type="ECO:0000256" key="11">
    <source>
        <dbReference type="ARBA" id="ARBA00048628"/>
    </source>
</evidence>
<keyword evidence="6 12" id="KW-0274">FAD</keyword>
<keyword evidence="4" id="KW-0028">Amino-acid biosynthesis</keyword>
<comment type="pathway">
    <text evidence="10">Amino-acid biosynthesis; L-methionine biosynthesis via de novo pathway.</text>
</comment>
<dbReference type="GO" id="GO:0009086">
    <property type="term" value="P:methionine biosynthetic process"/>
    <property type="evidence" value="ECO:0007669"/>
    <property type="project" value="UniProtKB-KW"/>
</dbReference>
<evidence type="ECO:0000256" key="6">
    <source>
        <dbReference type="ARBA" id="ARBA00022827"/>
    </source>
</evidence>
<dbReference type="GO" id="GO:0106312">
    <property type="term" value="F:methylenetetrahydrofolate reductase (NADH) activity"/>
    <property type="evidence" value="ECO:0007669"/>
    <property type="project" value="UniProtKB-EC"/>
</dbReference>
<dbReference type="UniPathway" id="UPA00193"/>
<proteinExistence type="inferred from homology"/>
<dbReference type="CDD" id="cd00537">
    <property type="entry name" value="MTHFR"/>
    <property type="match status" value="1"/>
</dbReference>
<keyword evidence="5 12" id="KW-0285">Flavoprotein</keyword>
<dbReference type="EMBL" id="FTNU01000007">
    <property type="protein sequence ID" value="SIR90954.1"/>
    <property type="molecule type" value="Genomic_DNA"/>
</dbReference>
<accession>A0A1N7ESF0</accession>
<comment type="pathway">
    <text evidence="2 12">One-carbon metabolism; tetrahydrofolate interconversion.</text>
</comment>
<organism evidence="13 14">
    <name type="scientific">Moraxella cuniculi DSM 21768</name>
    <dbReference type="NCBI Taxonomy" id="1122245"/>
    <lineage>
        <taxon>Bacteria</taxon>
        <taxon>Pseudomonadati</taxon>
        <taxon>Pseudomonadota</taxon>
        <taxon>Gammaproteobacteria</taxon>
        <taxon>Moraxellales</taxon>
        <taxon>Moraxellaceae</taxon>
        <taxon>Moraxella</taxon>
    </lineage>
</organism>
<evidence type="ECO:0000313" key="13">
    <source>
        <dbReference type="EMBL" id="SIR90954.1"/>
    </source>
</evidence>
<dbReference type="RefSeq" id="WP_076555219.1">
    <property type="nucleotide sequence ID" value="NZ_FTNU01000007.1"/>
</dbReference>
<keyword evidence="7 12" id="KW-0560">Oxidoreductase</keyword>
<evidence type="ECO:0000256" key="9">
    <source>
        <dbReference type="ARBA" id="ARBA00023167"/>
    </source>
</evidence>
<evidence type="ECO:0000313" key="14">
    <source>
        <dbReference type="Proteomes" id="UP000187495"/>
    </source>
</evidence>
<evidence type="ECO:0000256" key="1">
    <source>
        <dbReference type="ARBA" id="ARBA00001974"/>
    </source>
</evidence>
<dbReference type="Gene3D" id="3.20.20.220">
    <property type="match status" value="1"/>
</dbReference>
<dbReference type="Proteomes" id="UP000187495">
    <property type="component" value="Unassembled WGS sequence"/>
</dbReference>
<evidence type="ECO:0000256" key="2">
    <source>
        <dbReference type="ARBA" id="ARBA00004777"/>
    </source>
</evidence>
<dbReference type="InterPro" id="IPR029041">
    <property type="entry name" value="FAD-linked_oxidoreductase-like"/>
</dbReference>
<protein>
    <recommendedName>
        <fullName evidence="12">Methylenetetrahydrofolate reductase</fullName>
        <ecNumber evidence="12">1.5.1.54</ecNumber>
    </recommendedName>
</protein>
<name>A0A1N7ESF0_9GAMM</name>